<dbReference type="InterPro" id="IPR027417">
    <property type="entry name" value="P-loop_NTPase"/>
</dbReference>
<dbReference type="PANTHER" id="PTHR24221">
    <property type="entry name" value="ATP-BINDING CASSETTE SUB-FAMILY B"/>
    <property type="match status" value="1"/>
</dbReference>
<gene>
    <name evidence="14" type="ORF">GFD30_16085</name>
</gene>
<keyword evidence="7 14" id="KW-0067">ATP-binding</keyword>
<feature type="domain" description="ABC transmembrane type-1" evidence="13">
    <location>
        <begin position="42"/>
        <end position="311"/>
    </location>
</feature>
<dbReference type="GO" id="GO:0005886">
    <property type="term" value="C:plasma membrane"/>
    <property type="evidence" value="ECO:0007669"/>
    <property type="project" value="UniProtKB-SubCell"/>
</dbReference>
<evidence type="ECO:0000256" key="3">
    <source>
        <dbReference type="ARBA" id="ARBA00022475"/>
    </source>
</evidence>
<feature type="domain" description="ABC transporter" evidence="12">
    <location>
        <begin position="346"/>
        <end position="579"/>
    </location>
</feature>
<keyword evidence="4" id="KW-0997">Cell inner membrane</keyword>
<reference evidence="14 15" key="1">
    <citation type="submission" date="2019-10" db="EMBL/GenBank/DDBJ databases">
        <title>Glycomyces albidus sp. nov., a novel actinomycete isolated from rhizosphere soil of wheat (Triticum aestivum L.).</title>
        <authorList>
            <person name="Qian L."/>
        </authorList>
    </citation>
    <scope>NUCLEOTIDE SEQUENCE [LARGE SCALE GENOMIC DNA]</scope>
    <source>
        <strain evidence="14 15">NEAU-7082</strain>
    </source>
</reference>
<dbReference type="FunFam" id="3.40.50.300:FF:000221">
    <property type="entry name" value="Multidrug ABC transporter ATP-binding protein"/>
    <property type="match status" value="1"/>
</dbReference>
<dbReference type="PROSITE" id="PS50893">
    <property type="entry name" value="ABC_TRANSPORTER_2"/>
    <property type="match status" value="1"/>
</dbReference>
<dbReference type="GO" id="GO:0034040">
    <property type="term" value="F:ATPase-coupled lipid transmembrane transporter activity"/>
    <property type="evidence" value="ECO:0007669"/>
    <property type="project" value="TreeGrafter"/>
</dbReference>
<proteinExistence type="inferred from homology"/>
<dbReference type="GO" id="GO:0140359">
    <property type="term" value="F:ABC-type transporter activity"/>
    <property type="evidence" value="ECO:0007669"/>
    <property type="project" value="InterPro"/>
</dbReference>
<keyword evidence="9 11" id="KW-0472">Membrane</keyword>
<dbReference type="Pfam" id="PF00005">
    <property type="entry name" value="ABC_tran"/>
    <property type="match status" value="1"/>
</dbReference>
<dbReference type="Gene3D" id="1.20.1560.10">
    <property type="entry name" value="ABC transporter type 1, transmembrane domain"/>
    <property type="match status" value="1"/>
</dbReference>
<evidence type="ECO:0000313" key="14">
    <source>
        <dbReference type="EMBL" id="MQM27081.1"/>
    </source>
</evidence>
<dbReference type="InterPro" id="IPR003439">
    <property type="entry name" value="ABC_transporter-like_ATP-bd"/>
</dbReference>
<comment type="caution">
    <text evidence="14">The sequence shown here is derived from an EMBL/GenBank/DDBJ whole genome shotgun (WGS) entry which is preliminary data.</text>
</comment>
<dbReference type="InterPro" id="IPR017871">
    <property type="entry name" value="ABC_transporter-like_CS"/>
</dbReference>
<dbReference type="InterPro" id="IPR003593">
    <property type="entry name" value="AAA+_ATPase"/>
</dbReference>
<feature type="transmembrane region" description="Helical" evidence="11">
    <location>
        <begin position="63"/>
        <end position="84"/>
    </location>
</feature>
<evidence type="ECO:0000256" key="6">
    <source>
        <dbReference type="ARBA" id="ARBA00022741"/>
    </source>
</evidence>
<feature type="transmembrane region" description="Helical" evidence="11">
    <location>
        <begin position="166"/>
        <end position="184"/>
    </location>
</feature>
<dbReference type="CDD" id="cd07346">
    <property type="entry name" value="ABC_6TM_exporters"/>
    <property type="match status" value="1"/>
</dbReference>
<feature type="transmembrane region" description="Helical" evidence="11">
    <location>
        <begin position="143"/>
        <end position="160"/>
    </location>
</feature>
<dbReference type="Pfam" id="PF00664">
    <property type="entry name" value="ABC_membrane"/>
    <property type="match status" value="1"/>
</dbReference>
<evidence type="ECO:0000313" key="15">
    <source>
        <dbReference type="Proteomes" id="UP000477750"/>
    </source>
</evidence>
<dbReference type="AlphaFoldDB" id="A0A6L5GBW8"/>
<keyword evidence="3" id="KW-1003">Cell membrane</keyword>
<organism evidence="14 15">
    <name type="scientific">Glycomyces albidus</name>
    <dbReference type="NCBI Taxonomy" id="2656774"/>
    <lineage>
        <taxon>Bacteria</taxon>
        <taxon>Bacillati</taxon>
        <taxon>Actinomycetota</taxon>
        <taxon>Actinomycetes</taxon>
        <taxon>Glycomycetales</taxon>
        <taxon>Glycomycetaceae</taxon>
        <taxon>Glycomyces</taxon>
    </lineage>
</organism>
<evidence type="ECO:0000256" key="9">
    <source>
        <dbReference type="ARBA" id="ARBA00023136"/>
    </source>
</evidence>
<comment type="similarity">
    <text evidence="10">Belongs to the ABC transporter superfamily. Siderophore-Fe(3+) uptake transporter (SIUT) (TC 3.A.1.21) family.</text>
</comment>
<dbReference type="SUPFAM" id="SSF90123">
    <property type="entry name" value="ABC transporter transmembrane region"/>
    <property type="match status" value="1"/>
</dbReference>
<keyword evidence="8 11" id="KW-1133">Transmembrane helix</keyword>
<evidence type="ECO:0000259" key="13">
    <source>
        <dbReference type="PROSITE" id="PS50929"/>
    </source>
</evidence>
<evidence type="ECO:0000256" key="1">
    <source>
        <dbReference type="ARBA" id="ARBA00004429"/>
    </source>
</evidence>
<dbReference type="GO" id="GO:0016887">
    <property type="term" value="F:ATP hydrolysis activity"/>
    <property type="evidence" value="ECO:0007669"/>
    <property type="project" value="InterPro"/>
</dbReference>
<dbReference type="EMBL" id="WIAO01000020">
    <property type="protein sequence ID" value="MQM27081.1"/>
    <property type="molecule type" value="Genomic_DNA"/>
</dbReference>
<dbReference type="InterPro" id="IPR039421">
    <property type="entry name" value="Type_1_exporter"/>
</dbReference>
<comment type="subcellular location">
    <subcellularLocation>
        <location evidence="1">Cell inner membrane</location>
        <topology evidence="1">Multi-pass membrane protein</topology>
    </subcellularLocation>
</comment>
<keyword evidence="5 11" id="KW-0812">Transmembrane</keyword>
<dbReference type="PROSITE" id="PS50929">
    <property type="entry name" value="ABC_TM1F"/>
    <property type="match status" value="1"/>
</dbReference>
<dbReference type="Proteomes" id="UP000477750">
    <property type="component" value="Unassembled WGS sequence"/>
</dbReference>
<dbReference type="SMART" id="SM00382">
    <property type="entry name" value="AAA"/>
    <property type="match status" value="1"/>
</dbReference>
<evidence type="ECO:0000256" key="2">
    <source>
        <dbReference type="ARBA" id="ARBA00022448"/>
    </source>
</evidence>
<keyword evidence="2" id="KW-0813">Transport</keyword>
<dbReference type="GO" id="GO:0005524">
    <property type="term" value="F:ATP binding"/>
    <property type="evidence" value="ECO:0007669"/>
    <property type="project" value="UniProtKB-KW"/>
</dbReference>
<dbReference type="PROSITE" id="PS00211">
    <property type="entry name" value="ABC_TRANSPORTER_1"/>
    <property type="match status" value="1"/>
</dbReference>
<protein>
    <submittedName>
        <fullName evidence="14">ATP-binding cassette domain-containing protein</fullName>
    </submittedName>
</protein>
<feature type="transmembrane region" description="Helical" evidence="11">
    <location>
        <begin position="26"/>
        <end position="51"/>
    </location>
</feature>
<evidence type="ECO:0000256" key="11">
    <source>
        <dbReference type="SAM" id="Phobius"/>
    </source>
</evidence>
<evidence type="ECO:0000256" key="5">
    <source>
        <dbReference type="ARBA" id="ARBA00022692"/>
    </source>
</evidence>
<evidence type="ECO:0000256" key="8">
    <source>
        <dbReference type="ARBA" id="ARBA00022989"/>
    </source>
</evidence>
<keyword evidence="6" id="KW-0547">Nucleotide-binding</keyword>
<feature type="transmembrane region" description="Helical" evidence="11">
    <location>
        <begin position="286"/>
        <end position="308"/>
    </location>
</feature>
<sequence>MDTTTLDGKRPIASLARTLKPRRARLAAAVAVFILKDSPVWLLPVITGAAVDAVVNRGPLSTLGWLALGAAVLVVQNAFTHVWFTSLYMGTVRSLGADLRNALAARLQLLSIGFHSRSNASIIQSKVVRDVENVELMLSQSGGPFLSAVFVFAGAITMTAVSVPQFLPVFALSLPCGFGVWWFTRRRTQERNQEFRKEMEVFSARVGEMAALMPITRAHGLEHVAAARVSQVADEVRHRGLRLDVVNGRFGAASWVTMQLLSVGCLLLAAAVAVAGWAPITAGQVVVLGTYFSMLTGAVGTVLNLVPVTARGTESIRSIAEVLQDPDIERNEGKPVVESIDGRVELRGVSVRYPDSGRPALDGVDLVVEPGLTVAFVGPSGSGKSTLMNTVLGLIRPESGAVLVDGRDTEALDMRSVRRHVSVVPQDSVLFEGSVRANITYGLGPVDDEQVRRALRDANALAFVEALPDGWDTVVGERGARLSGGQRQRLSIARALIRDPRILLLDEATSALDSESERHIQGALETLMRDRTTLVVAHRLSTIRSADVIVVLEDGRITEQGTHEELLAKSGRYAAQWGVQHAAA</sequence>
<dbReference type="Gene3D" id="3.40.50.300">
    <property type="entry name" value="P-loop containing nucleotide triphosphate hydrolases"/>
    <property type="match status" value="1"/>
</dbReference>
<dbReference type="SUPFAM" id="SSF52540">
    <property type="entry name" value="P-loop containing nucleoside triphosphate hydrolases"/>
    <property type="match status" value="1"/>
</dbReference>
<evidence type="ECO:0000259" key="12">
    <source>
        <dbReference type="PROSITE" id="PS50893"/>
    </source>
</evidence>
<evidence type="ECO:0000256" key="7">
    <source>
        <dbReference type="ARBA" id="ARBA00022840"/>
    </source>
</evidence>
<name>A0A6L5GBW8_9ACTN</name>
<feature type="transmembrane region" description="Helical" evidence="11">
    <location>
        <begin position="260"/>
        <end position="280"/>
    </location>
</feature>
<dbReference type="InterPro" id="IPR036640">
    <property type="entry name" value="ABC1_TM_sf"/>
</dbReference>
<evidence type="ECO:0000256" key="10">
    <source>
        <dbReference type="ARBA" id="ARBA00023455"/>
    </source>
</evidence>
<dbReference type="PANTHER" id="PTHR24221:SF654">
    <property type="entry name" value="ATP-BINDING CASSETTE SUB-FAMILY B MEMBER 6"/>
    <property type="match status" value="1"/>
</dbReference>
<accession>A0A6L5GBW8</accession>
<keyword evidence="15" id="KW-1185">Reference proteome</keyword>
<dbReference type="InterPro" id="IPR011527">
    <property type="entry name" value="ABC1_TM_dom"/>
</dbReference>
<dbReference type="RefSeq" id="WP_153026229.1">
    <property type="nucleotide sequence ID" value="NZ_WIAO01000020.1"/>
</dbReference>
<evidence type="ECO:0000256" key="4">
    <source>
        <dbReference type="ARBA" id="ARBA00022519"/>
    </source>
</evidence>